<evidence type="ECO:0000313" key="7">
    <source>
        <dbReference type="Proteomes" id="UP001152797"/>
    </source>
</evidence>
<dbReference type="Gene3D" id="3.50.50.60">
    <property type="entry name" value="FAD/NAD(P)-binding domain"/>
    <property type="match status" value="1"/>
</dbReference>
<dbReference type="InterPro" id="IPR050493">
    <property type="entry name" value="FAD-dep_Monooxygenase_BioMet"/>
</dbReference>
<dbReference type="GO" id="GO:0004497">
    <property type="term" value="F:monooxygenase activity"/>
    <property type="evidence" value="ECO:0007669"/>
    <property type="project" value="UniProtKB-KW"/>
</dbReference>
<dbReference type="AlphaFoldDB" id="A0A9P1CGK0"/>
<dbReference type="PRINTS" id="PR00420">
    <property type="entry name" value="RNGMNOXGNASE"/>
</dbReference>
<evidence type="ECO:0000256" key="1">
    <source>
        <dbReference type="ARBA" id="ARBA00023002"/>
    </source>
</evidence>
<evidence type="ECO:0000313" key="5">
    <source>
        <dbReference type="EMBL" id="CAL1144122.1"/>
    </source>
</evidence>
<reference evidence="4" key="1">
    <citation type="submission" date="2022-10" db="EMBL/GenBank/DDBJ databases">
        <authorList>
            <person name="Chen Y."/>
            <person name="Dougan E. K."/>
            <person name="Chan C."/>
            <person name="Rhodes N."/>
            <person name="Thang M."/>
        </authorList>
    </citation>
    <scope>NUCLEOTIDE SEQUENCE</scope>
</reference>
<evidence type="ECO:0000259" key="3">
    <source>
        <dbReference type="Pfam" id="PF01494"/>
    </source>
</evidence>
<organism evidence="4">
    <name type="scientific">Cladocopium goreaui</name>
    <dbReference type="NCBI Taxonomy" id="2562237"/>
    <lineage>
        <taxon>Eukaryota</taxon>
        <taxon>Sar</taxon>
        <taxon>Alveolata</taxon>
        <taxon>Dinophyceae</taxon>
        <taxon>Suessiales</taxon>
        <taxon>Symbiodiniaceae</taxon>
        <taxon>Cladocopium</taxon>
    </lineage>
</organism>
<reference evidence="5" key="2">
    <citation type="submission" date="2024-04" db="EMBL/GenBank/DDBJ databases">
        <authorList>
            <person name="Chen Y."/>
            <person name="Shah S."/>
            <person name="Dougan E. K."/>
            <person name="Thang M."/>
            <person name="Chan C."/>
        </authorList>
    </citation>
    <scope>NUCLEOTIDE SEQUENCE [LARGE SCALE GENOMIC DNA]</scope>
</reference>
<keyword evidence="7" id="KW-1185">Reference proteome</keyword>
<dbReference type="OrthoDB" id="437698at2759"/>
<evidence type="ECO:0000256" key="2">
    <source>
        <dbReference type="ARBA" id="ARBA00023033"/>
    </source>
</evidence>
<dbReference type="PANTHER" id="PTHR13789">
    <property type="entry name" value="MONOOXYGENASE"/>
    <property type="match status" value="1"/>
</dbReference>
<dbReference type="EMBL" id="CAMXCT020001509">
    <property type="protein sequence ID" value="CAL1144122.1"/>
    <property type="molecule type" value="Genomic_DNA"/>
</dbReference>
<comment type="caution">
    <text evidence="4">The sequence shown here is derived from an EMBL/GenBank/DDBJ whole genome shotgun (WGS) entry which is preliminary data.</text>
</comment>
<keyword evidence="1" id="KW-0560">Oxidoreductase</keyword>
<dbReference type="Proteomes" id="UP001152797">
    <property type="component" value="Unassembled WGS sequence"/>
</dbReference>
<evidence type="ECO:0000313" key="4">
    <source>
        <dbReference type="EMBL" id="CAI3990747.1"/>
    </source>
</evidence>
<gene>
    <name evidence="4" type="ORF">C1SCF055_LOCUS17708</name>
</gene>
<dbReference type="EMBL" id="CAMXCT030001509">
    <property type="protein sequence ID" value="CAL4778059.1"/>
    <property type="molecule type" value="Genomic_DNA"/>
</dbReference>
<evidence type="ECO:0000313" key="6">
    <source>
        <dbReference type="EMBL" id="CAL4778059.1"/>
    </source>
</evidence>
<sequence>MEVIQRCAGRVAVIGAGPAGLAAALALRRDGLDVNIYERSPELRPGIGGGVQLHSGAALLQDLGVDLGFAQPMRRIRSRAVDGSELLKLDLPSLMDRFKMFVGSVRQPSGDPASCTVMRDALLRAIADQLPPNSLFLGKELEDVKQTSHGKVKLGRILSVHDFDLVIGADGIGSLVRGMVLQEVDKKPRYTGLRIQYGVREAGARPTGCEEEVHQWFGEGVYALTATYGGLDGKQFEMLAVVFRDDSPVAENANWNPAEVKDSCLERLQAAGHVEEVLELAKGCKRYFELGVCERPLGFNRWHRGRVVLVGDSAHAMPPFLGQGANQGIQDAVCLAGQLGKIGLASLDTSDSAKMSSAIESALAAYTAKRLPPVALLGLESGFLGQVETLPGPGGALVRDNFFRLTGGSGVAGLVFLNGAIARV</sequence>
<dbReference type="InterPro" id="IPR002938">
    <property type="entry name" value="FAD-bd"/>
</dbReference>
<dbReference type="EMBL" id="CAMXCT010001509">
    <property type="protein sequence ID" value="CAI3990747.1"/>
    <property type="molecule type" value="Genomic_DNA"/>
</dbReference>
<protein>
    <submittedName>
        <fullName evidence="6">FAD-dependent monooxygenase ausM (Austinoi d biosynthesis clusters protein M)</fullName>
    </submittedName>
</protein>
<keyword evidence="2 6" id="KW-0503">Monooxygenase</keyword>
<accession>A0A9P1CGK0</accession>
<name>A0A9P1CGK0_9DINO</name>
<dbReference type="PANTHER" id="PTHR13789:SF309">
    <property type="entry name" value="PUTATIVE (AFU_ORTHOLOGUE AFUA_6G14510)-RELATED"/>
    <property type="match status" value="1"/>
</dbReference>
<dbReference type="InterPro" id="IPR036188">
    <property type="entry name" value="FAD/NAD-bd_sf"/>
</dbReference>
<feature type="domain" description="FAD-binding" evidence="3">
    <location>
        <begin position="11"/>
        <end position="341"/>
    </location>
</feature>
<dbReference type="Pfam" id="PF01494">
    <property type="entry name" value="FAD_binding_3"/>
    <property type="match status" value="1"/>
</dbReference>
<dbReference type="GO" id="GO:0071949">
    <property type="term" value="F:FAD binding"/>
    <property type="evidence" value="ECO:0007669"/>
    <property type="project" value="InterPro"/>
</dbReference>
<dbReference type="SUPFAM" id="SSF51905">
    <property type="entry name" value="FAD/NAD(P)-binding domain"/>
    <property type="match status" value="1"/>
</dbReference>
<proteinExistence type="predicted"/>